<evidence type="ECO:0000256" key="1">
    <source>
        <dbReference type="ARBA" id="ARBA00001947"/>
    </source>
</evidence>
<comment type="pathway">
    <text evidence="2">Amino-acid degradation.</text>
</comment>
<dbReference type="STRING" id="436308.Nmar_0142"/>
<evidence type="ECO:0000256" key="2">
    <source>
        <dbReference type="ARBA" id="ARBA00005023"/>
    </source>
</evidence>
<dbReference type="FunFam" id="3.50.30.50:FF:000001">
    <property type="entry name" value="Kynurenine formamidase"/>
    <property type="match status" value="1"/>
</dbReference>
<keyword evidence="5" id="KW-0378">Hydrolase</keyword>
<dbReference type="AlphaFoldDB" id="A9A1S1"/>
<dbReference type="SUPFAM" id="SSF102198">
    <property type="entry name" value="Putative cyclase"/>
    <property type="match status" value="1"/>
</dbReference>
<dbReference type="FunCoup" id="A9A1S1">
    <property type="interactions" value="17"/>
</dbReference>
<dbReference type="InterPro" id="IPR007325">
    <property type="entry name" value="KFase/CYL"/>
</dbReference>
<dbReference type="PANTHER" id="PTHR31118:SF12">
    <property type="entry name" value="CYCLASE-LIKE PROTEIN 2"/>
    <property type="match status" value="1"/>
</dbReference>
<dbReference type="OrthoDB" id="9014at2157"/>
<keyword evidence="7" id="KW-0823">Tryptophan catabolism</keyword>
<evidence type="ECO:0000256" key="5">
    <source>
        <dbReference type="ARBA" id="ARBA00022801"/>
    </source>
</evidence>
<organism evidence="8 9">
    <name type="scientific">Nitrosopumilus maritimus (strain SCM1)</name>
    <dbReference type="NCBI Taxonomy" id="436308"/>
    <lineage>
        <taxon>Archaea</taxon>
        <taxon>Nitrososphaerota</taxon>
        <taxon>Nitrososphaeria</taxon>
        <taxon>Nitrosopumilales</taxon>
        <taxon>Nitrosopumilaceae</taxon>
        <taxon>Nitrosopumilus</taxon>
    </lineage>
</organism>
<dbReference type="Proteomes" id="UP000000792">
    <property type="component" value="Chromosome"/>
</dbReference>
<evidence type="ECO:0000313" key="9">
    <source>
        <dbReference type="Proteomes" id="UP000000792"/>
    </source>
</evidence>
<dbReference type="KEGG" id="nmr:Nmar_0142"/>
<dbReference type="Pfam" id="PF04199">
    <property type="entry name" value="Cyclase"/>
    <property type="match status" value="1"/>
</dbReference>
<reference evidence="8 9" key="1">
    <citation type="journal article" date="2010" name="Proc. Natl. Acad. Sci. U.S.A.">
        <title>Nitrosopumilus maritimus genome reveals unique mechanisms for nitrification and autotrophy in globally distributed marine crenarchaea.</title>
        <authorList>
            <person name="Walker C.B."/>
            <person name="de la Torre J.R."/>
            <person name="Klotz M.G."/>
            <person name="Urakawa H."/>
            <person name="Pinel N."/>
            <person name="Arp D.J."/>
            <person name="Brochier-Armanet C."/>
            <person name="Chain P.S."/>
            <person name="Chan P.P."/>
            <person name="Gollabgir A."/>
            <person name="Hemp J."/>
            <person name="Hugler M."/>
            <person name="Karr E.A."/>
            <person name="Konneke M."/>
            <person name="Shin M."/>
            <person name="Lawton T.J."/>
            <person name="Lowe T."/>
            <person name="Martens-Habbena W."/>
            <person name="Sayavedra-Soto L.A."/>
            <person name="Lang D."/>
            <person name="Sievert S.M."/>
            <person name="Rosenzweig A.C."/>
            <person name="Manning G."/>
            <person name="Stahl D.A."/>
        </authorList>
    </citation>
    <scope>NUCLEOTIDE SEQUENCE [LARGE SCALE GENOMIC DNA]</scope>
    <source>
        <strain evidence="8 9">SCM1</strain>
    </source>
</reference>
<dbReference type="GO" id="GO:0046872">
    <property type="term" value="F:metal ion binding"/>
    <property type="evidence" value="ECO:0007669"/>
    <property type="project" value="UniProtKB-KW"/>
</dbReference>
<evidence type="ECO:0000313" key="8">
    <source>
        <dbReference type="EMBL" id="ABX12042.1"/>
    </source>
</evidence>
<dbReference type="GeneID" id="5774355"/>
<gene>
    <name evidence="8" type="ordered locus">Nmar_0142</name>
</gene>
<evidence type="ECO:0000256" key="4">
    <source>
        <dbReference type="ARBA" id="ARBA00022723"/>
    </source>
</evidence>
<accession>A9A1S1</accession>
<dbReference type="InParanoid" id="A9A1S1"/>
<dbReference type="RefSeq" id="WP_012214529.1">
    <property type="nucleotide sequence ID" value="NC_010085.1"/>
</dbReference>
<comment type="subunit">
    <text evidence="3">Homodimer.</text>
</comment>
<dbReference type="EMBL" id="CP000866">
    <property type="protein sequence ID" value="ABX12042.1"/>
    <property type="molecule type" value="Genomic_DNA"/>
</dbReference>
<keyword evidence="6" id="KW-0862">Zinc</keyword>
<dbReference type="InterPro" id="IPR037175">
    <property type="entry name" value="KFase_sf"/>
</dbReference>
<evidence type="ECO:0000256" key="3">
    <source>
        <dbReference type="ARBA" id="ARBA00011738"/>
    </source>
</evidence>
<dbReference type="HOGENOM" id="CLU_030671_3_0_2"/>
<dbReference type="Gene3D" id="3.50.30.50">
    <property type="entry name" value="Putative cyclase"/>
    <property type="match status" value="1"/>
</dbReference>
<evidence type="ECO:0000256" key="7">
    <source>
        <dbReference type="ARBA" id="ARBA00023079"/>
    </source>
</evidence>
<dbReference type="PANTHER" id="PTHR31118">
    <property type="entry name" value="CYCLASE-LIKE PROTEIN 2"/>
    <property type="match status" value="1"/>
</dbReference>
<evidence type="ECO:0000256" key="6">
    <source>
        <dbReference type="ARBA" id="ARBA00022833"/>
    </source>
</evidence>
<keyword evidence="4" id="KW-0479">Metal-binding</keyword>
<sequence length="214" mass="24458">MNEIIDLTYSINEKMITYPSPWHPKVSLERLGKIEDVGRNTRKLVLGTHTGTHIDAPLHFIPDGNSIESIPLEKITGTVTILDFTNLKNNHPITKEELQDKKISKRLIFRFGWQKYWNTPNFYNDYPFFTEDAANYLVSQGVELIGYDTPSPDKSKQDDVDSPIHKIFLSNQIVLLEYLSNLDCVQNLEGWSIVVAPMKIDGSDGSPSRVFIFK</sequence>
<name>A9A1S1_NITMS</name>
<dbReference type="GO" id="GO:0004061">
    <property type="term" value="F:arylformamidase activity"/>
    <property type="evidence" value="ECO:0000318"/>
    <property type="project" value="GO_Central"/>
</dbReference>
<keyword evidence="9" id="KW-1185">Reference proteome</keyword>
<dbReference type="GO" id="GO:0019441">
    <property type="term" value="P:L-tryptophan catabolic process to kynurenine"/>
    <property type="evidence" value="ECO:0000318"/>
    <property type="project" value="GO_Central"/>
</dbReference>
<dbReference type="eggNOG" id="arCOG02462">
    <property type="taxonomic scope" value="Archaea"/>
</dbReference>
<dbReference type="PhylomeDB" id="A9A1S1"/>
<proteinExistence type="predicted"/>
<dbReference type="EnsemblBacteria" id="ABX12042">
    <property type="protein sequence ID" value="ABX12042"/>
    <property type="gene ID" value="Nmar_0142"/>
</dbReference>
<comment type="cofactor">
    <cofactor evidence="1">
        <name>Zn(2+)</name>
        <dbReference type="ChEBI" id="CHEBI:29105"/>
    </cofactor>
</comment>
<protein>
    <submittedName>
        <fullName evidence="8">Cyclase family protein</fullName>
    </submittedName>
</protein>